<proteinExistence type="predicted"/>
<dbReference type="AlphaFoldDB" id="A0A2H1WM99"/>
<protein>
    <submittedName>
        <fullName evidence="1">SFRICE_007992</fullName>
    </submittedName>
</protein>
<evidence type="ECO:0000313" key="1">
    <source>
        <dbReference type="EMBL" id="SOQ54158.1"/>
    </source>
</evidence>
<sequence>MYQPCDASGVVQQQVQQPITAEQRTLLTRRSCGHGITPGCADPGSAHCEVVTIDRATQLVNMLSACACAVRSCSLSEKCSPGEQYKCGVSQVPGIARSGVMCA</sequence>
<organism evidence="1">
    <name type="scientific">Spodoptera frugiperda</name>
    <name type="common">Fall armyworm</name>
    <dbReference type="NCBI Taxonomy" id="7108"/>
    <lineage>
        <taxon>Eukaryota</taxon>
        <taxon>Metazoa</taxon>
        <taxon>Ecdysozoa</taxon>
        <taxon>Arthropoda</taxon>
        <taxon>Hexapoda</taxon>
        <taxon>Insecta</taxon>
        <taxon>Pterygota</taxon>
        <taxon>Neoptera</taxon>
        <taxon>Endopterygota</taxon>
        <taxon>Lepidoptera</taxon>
        <taxon>Glossata</taxon>
        <taxon>Ditrysia</taxon>
        <taxon>Noctuoidea</taxon>
        <taxon>Noctuidae</taxon>
        <taxon>Amphipyrinae</taxon>
        <taxon>Spodoptera</taxon>
    </lineage>
</organism>
<gene>
    <name evidence="1" type="ORF">SFRICE_007992</name>
</gene>
<accession>A0A2H1WM99</accession>
<name>A0A2H1WM99_SPOFR</name>
<dbReference type="EMBL" id="ODYU01009606">
    <property type="protein sequence ID" value="SOQ54158.1"/>
    <property type="molecule type" value="Genomic_DNA"/>
</dbReference>
<reference evidence="1" key="1">
    <citation type="submission" date="2016-07" db="EMBL/GenBank/DDBJ databases">
        <authorList>
            <person name="Bretaudeau A."/>
        </authorList>
    </citation>
    <scope>NUCLEOTIDE SEQUENCE</scope>
    <source>
        <strain evidence="1">Rice</strain>
        <tissue evidence="1">Whole body</tissue>
    </source>
</reference>